<feature type="non-terminal residue" evidence="2">
    <location>
        <position position="56"/>
    </location>
</feature>
<evidence type="ECO:0000256" key="1">
    <source>
        <dbReference type="SAM" id="MobiDB-lite"/>
    </source>
</evidence>
<feature type="compositionally biased region" description="Polar residues" evidence="1">
    <location>
        <begin position="34"/>
        <end position="43"/>
    </location>
</feature>
<evidence type="ECO:0000313" key="2">
    <source>
        <dbReference type="EMBL" id="ETL24142.1"/>
    </source>
</evidence>
<reference evidence="2" key="1">
    <citation type="submission" date="2013-11" db="EMBL/GenBank/DDBJ databases">
        <title>The Genome Sequence of Phytophthora parasitica CJ05E6.</title>
        <authorList>
            <consortium name="The Broad Institute Genomics Platform"/>
            <person name="Russ C."/>
            <person name="Tyler B."/>
            <person name="Panabieres F."/>
            <person name="Shan W."/>
            <person name="Tripathy S."/>
            <person name="Grunwald N."/>
            <person name="Machado M."/>
            <person name="Johnson C.S."/>
            <person name="Arredondo F."/>
            <person name="Hong C."/>
            <person name="Coffey M."/>
            <person name="Young S.K."/>
            <person name="Zeng Q."/>
            <person name="Gargeya S."/>
            <person name="Fitzgerald M."/>
            <person name="Abouelleil A."/>
            <person name="Alvarado L."/>
            <person name="Chapman S.B."/>
            <person name="Gainer-Dewar J."/>
            <person name="Goldberg J."/>
            <person name="Griggs A."/>
            <person name="Gujja S."/>
            <person name="Hansen M."/>
            <person name="Howarth C."/>
            <person name="Imamovic A."/>
            <person name="Ireland A."/>
            <person name="Larimer J."/>
            <person name="McCowan C."/>
            <person name="Murphy C."/>
            <person name="Pearson M."/>
            <person name="Poon T.W."/>
            <person name="Priest M."/>
            <person name="Roberts A."/>
            <person name="Saif S."/>
            <person name="Shea T."/>
            <person name="Sykes S."/>
            <person name="Wortman J."/>
            <person name="Nusbaum C."/>
            <person name="Birren B."/>
        </authorList>
    </citation>
    <scope>NUCLEOTIDE SEQUENCE [LARGE SCALE GENOMIC DNA]</scope>
    <source>
        <strain evidence="2">CJ05E6</strain>
    </source>
</reference>
<gene>
    <name evidence="2" type="ORF">L916_21846</name>
</gene>
<dbReference type="EMBL" id="KI677067">
    <property type="protein sequence ID" value="ETL24142.1"/>
    <property type="molecule type" value="Genomic_DNA"/>
</dbReference>
<dbReference type="AlphaFoldDB" id="W2HSI6"/>
<accession>W2HSI6</accession>
<name>W2HSI6_PHYNI</name>
<feature type="compositionally biased region" description="Basic and acidic residues" evidence="1">
    <location>
        <begin position="1"/>
        <end position="32"/>
    </location>
</feature>
<protein>
    <submittedName>
        <fullName evidence="2">Uncharacterized protein</fullName>
    </submittedName>
</protein>
<sequence>EGKQIRDNQHRHEAETEKRARIQTQHERDAARTRTITPVNSSDPFVRWEYPKSKPT</sequence>
<organism evidence="2">
    <name type="scientific">Phytophthora nicotianae</name>
    <name type="common">Potato buckeye rot agent</name>
    <name type="synonym">Phytophthora parasitica</name>
    <dbReference type="NCBI Taxonomy" id="4792"/>
    <lineage>
        <taxon>Eukaryota</taxon>
        <taxon>Sar</taxon>
        <taxon>Stramenopiles</taxon>
        <taxon>Oomycota</taxon>
        <taxon>Peronosporomycetes</taxon>
        <taxon>Peronosporales</taxon>
        <taxon>Peronosporaceae</taxon>
        <taxon>Phytophthora</taxon>
    </lineage>
</organism>
<feature type="region of interest" description="Disordered" evidence="1">
    <location>
        <begin position="1"/>
        <end position="56"/>
    </location>
</feature>
<dbReference type="Proteomes" id="UP000053864">
    <property type="component" value="Unassembled WGS sequence"/>
</dbReference>
<feature type="non-terminal residue" evidence="2">
    <location>
        <position position="1"/>
    </location>
</feature>
<proteinExistence type="predicted"/>